<dbReference type="Pfam" id="PF06732">
    <property type="entry name" value="Pescadillo_N"/>
    <property type="match status" value="1"/>
</dbReference>
<name>A0A0C3PVU0_PHLG1</name>
<dbReference type="OrthoDB" id="10264910at2759"/>
<evidence type="ECO:0000256" key="1">
    <source>
        <dbReference type="ARBA" id="ARBA00004123"/>
    </source>
</evidence>
<organism evidence="2 3">
    <name type="scientific">Phlebiopsis gigantea (strain 11061_1 CR5-6)</name>
    <name type="common">White-rot fungus</name>
    <name type="synonym">Peniophora gigantea</name>
    <dbReference type="NCBI Taxonomy" id="745531"/>
    <lineage>
        <taxon>Eukaryota</taxon>
        <taxon>Fungi</taxon>
        <taxon>Dikarya</taxon>
        <taxon>Basidiomycota</taxon>
        <taxon>Agaricomycotina</taxon>
        <taxon>Agaricomycetes</taxon>
        <taxon>Polyporales</taxon>
        <taxon>Phanerochaetaceae</taxon>
        <taxon>Phlebiopsis</taxon>
    </lineage>
</organism>
<dbReference type="STRING" id="745531.A0A0C3PVU0"/>
<keyword evidence="3" id="KW-1185">Reference proteome</keyword>
<protein>
    <submittedName>
        <fullName evidence="2">Uncharacterized protein</fullName>
    </submittedName>
</protein>
<dbReference type="AlphaFoldDB" id="A0A0C3PVU0"/>
<proteinExistence type="predicted"/>
<comment type="subcellular location">
    <subcellularLocation>
        <location evidence="1">Nucleus</location>
    </subcellularLocation>
</comment>
<dbReference type="Proteomes" id="UP000053257">
    <property type="component" value="Unassembled WGS sequence"/>
</dbReference>
<accession>A0A0C3PVU0</accession>
<dbReference type="PANTHER" id="PTHR12221:SF6">
    <property type="entry name" value="PESCADILLO HOMOLOG"/>
    <property type="match status" value="1"/>
</dbReference>
<dbReference type="GO" id="GO:0070545">
    <property type="term" value="C:PeBoW complex"/>
    <property type="evidence" value="ECO:0007669"/>
    <property type="project" value="TreeGrafter"/>
</dbReference>
<sequence length="92" mass="10734">MIFLFATLPSTAKVAPSLIENCARLAAEWQLYVMHTHSLQKTFLSIKGVYYQAEVFDQTVTWLVPYQFTQNVRLCHHTLKLNLTCYLDPVRR</sequence>
<gene>
    <name evidence="2" type="ORF">PHLGIDRAFT_399534</name>
</gene>
<dbReference type="GO" id="GO:0000463">
    <property type="term" value="P:maturation of LSU-rRNA from tricistronic rRNA transcript (SSU-rRNA, 5.8S rRNA, LSU-rRNA)"/>
    <property type="evidence" value="ECO:0007669"/>
    <property type="project" value="TreeGrafter"/>
</dbReference>
<dbReference type="GO" id="GO:0003723">
    <property type="term" value="F:RNA binding"/>
    <property type="evidence" value="ECO:0007669"/>
    <property type="project" value="TreeGrafter"/>
</dbReference>
<reference evidence="2 3" key="1">
    <citation type="journal article" date="2014" name="PLoS Genet.">
        <title>Analysis of the Phlebiopsis gigantea genome, transcriptome and secretome provides insight into its pioneer colonization strategies of wood.</title>
        <authorList>
            <person name="Hori C."/>
            <person name="Ishida T."/>
            <person name="Igarashi K."/>
            <person name="Samejima M."/>
            <person name="Suzuki H."/>
            <person name="Master E."/>
            <person name="Ferreira P."/>
            <person name="Ruiz-Duenas F.J."/>
            <person name="Held B."/>
            <person name="Canessa P."/>
            <person name="Larrondo L.F."/>
            <person name="Schmoll M."/>
            <person name="Druzhinina I.S."/>
            <person name="Kubicek C.P."/>
            <person name="Gaskell J.A."/>
            <person name="Kersten P."/>
            <person name="St John F."/>
            <person name="Glasner J."/>
            <person name="Sabat G."/>
            <person name="Splinter BonDurant S."/>
            <person name="Syed K."/>
            <person name="Yadav J."/>
            <person name="Mgbeahuruike A.C."/>
            <person name="Kovalchuk A."/>
            <person name="Asiegbu F.O."/>
            <person name="Lackner G."/>
            <person name="Hoffmeister D."/>
            <person name="Rencoret J."/>
            <person name="Gutierrez A."/>
            <person name="Sun H."/>
            <person name="Lindquist E."/>
            <person name="Barry K."/>
            <person name="Riley R."/>
            <person name="Grigoriev I.V."/>
            <person name="Henrissat B."/>
            <person name="Kues U."/>
            <person name="Berka R.M."/>
            <person name="Martinez A.T."/>
            <person name="Covert S.F."/>
            <person name="Blanchette R.A."/>
            <person name="Cullen D."/>
        </authorList>
    </citation>
    <scope>NUCLEOTIDE SEQUENCE [LARGE SCALE GENOMIC DNA]</scope>
    <source>
        <strain evidence="2 3">11061_1 CR5-6</strain>
    </source>
</reference>
<dbReference type="PANTHER" id="PTHR12221">
    <property type="entry name" value="PESCADILLO - RELATED"/>
    <property type="match status" value="1"/>
</dbReference>
<evidence type="ECO:0000313" key="2">
    <source>
        <dbReference type="EMBL" id="KIP12038.1"/>
    </source>
</evidence>
<dbReference type="InterPro" id="IPR010613">
    <property type="entry name" value="PES"/>
</dbReference>
<evidence type="ECO:0000313" key="3">
    <source>
        <dbReference type="Proteomes" id="UP000053257"/>
    </source>
</evidence>
<dbReference type="HOGENOM" id="CLU_2518438_0_0_1"/>
<dbReference type="EMBL" id="KN840442">
    <property type="protein sequence ID" value="KIP12038.1"/>
    <property type="molecule type" value="Genomic_DNA"/>
</dbReference>